<evidence type="ECO:0000313" key="3">
    <source>
        <dbReference type="Proteomes" id="UP000032439"/>
    </source>
</evidence>
<organism evidence="2 3">
    <name type="scientific">Stutzerimonas stutzeri</name>
    <name type="common">Pseudomonas stutzeri</name>
    <dbReference type="NCBI Taxonomy" id="316"/>
    <lineage>
        <taxon>Bacteria</taxon>
        <taxon>Pseudomonadati</taxon>
        <taxon>Pseudomonadota</taxon>
        <taxon>Gammaproteobacteria</taxon>
        <taxon>Pseudomonadales</taxon>
        <taxon>Pseudomonadaceae</taxon>
        <taxon>Stutzerimonas</taxon>
    </lineage>
</organism>
<keyword evidence="1" id="KW-0472">Membrane</keyword>
<dbReference type="RefSeq" id="WP_014821216.1">
    <property type="nucleotide sequence ID" value="NZ_JXXD01000235.1"/>
</dbReference>
<proteinExistence type="predicted"/>
<dbReference type="InterPro" id="IPR045584">
    <property type="entry name" value="Pilin-like"/>
</dbReference>
<dbReference type="EMBL" id="JXXD01000235">
    <property type="protein sequence ID" value="KIZ33616.1"/>
    <property type="molecule type" value="Genomic_DNA"/>
</dbReference>
<feature type="transmembrane region" description="Helical" evidence="1">
    <location>
        <begin position="6"/>
        <end position="26"/>
    </location>
</feature>
<keyword evidence="1" id="KW-0812">Transmembrane</keyword>
<dbReference type="SUPFAM" id="SSF54523">
    <property type="entry name" value="Pili subunits"/>
    <property type="match status" value="1"/>
</dbReference>
<dbReference type="Proteomes" id="UP000032439">
    <property type="component" value="Unassembled WGS sequence"/>
</dbReference>
<protein>
    <submittedName>
        <fullName evidence="2">Type II secretory pathway pseudopilin PulG</fullName>
    </submittedName>
</protein>
<accession>A0A0D7DZB4</accession>
<sequence>MKSVRAFTLVELVMVIALSGIVLLMVTSIMQRPLDAFVDQSRRSELVGQAAVALNRMARDIRLAVPNSIRQSPDTRTLETLNIRQAGRYVPNRAGGESLRFSSEPDGCETSSGRCDGFQVLDPALSVTGARWLVINNIGATSGSVPTAGGNVWAYANPGVITPTGTTFSAAASANETQVTLNLPGSDFAFAYASPQRRFYLADQVIGYRCNPASSGGKLLRYTATALSASASNTAPAEAVPVASHVTACSFAYQPGTPQRPGLVTLSLTLARDGESITLQQQVHVDNAP</sequence>
<name>A0A0D7DZB4_STUST</name>
<dbReference type="Pfam" id="PF07963">
    <property type="entry name" value="N_methyl"/>
    <property type="match status" value="1"/>
</dbReference>
<dbReference type="PATRIC" id="fig|316.110.peg.2289"/>
<keyword evidence="1" id="KW-1133">Transmembrane helix</keyword>
<comment type="caution">
    <text evidence="2">The sequence shown here is derived from an EMBL/GenBank/DDBJ whole genome shotgun (WGS) entry which is preliminary data.</text>
</comment>
<dbReference type="NCBIfam" id="TIGR02532">
    <property type="entry name" value="IV_pilin_GFxxxE"/>
    <property type="match status" value="1"/>
</dbReference>
<gene>
    <name evidence="2" type="ORF">LO50_20005</name>
</gene>
<evidence type="ECO:0000313" key="2">
    <source>
        <dbReference type="EMBL" id="KIZ33616.1"/>
    </source>
</evidence>
<dbReference type="AlphaFoldDB" id="A0A0D7DZB4"/>
<dbReference type="InterPro" id="IPR012902">
    <property type="entry name" value="N_methyl_site"/>
</dbReference>
<evidence type="ECO:0000256" key="1">
    <source>
        <dbReference type="SAM" id="Phobius"/>
    </source>
</evidence>
<reference evidence="2 3" key="1">
    <citation type="submission" date="2014-11" db="EMBL/GenBank/DDBJ databases">
        <title>Genomics and ecophysiology of heterotrophic nitrogen fixing bacteria isolated from estuarine surface water.</title>
        <authorList>
            <person name="Bentzon-Tilia M."/>
            <person name="Severin I."/>
            <person name="Hansen L.H."/>
            <person name="Riemann L."/>
        </authorList>
    </citation>
    <scope>NUCLEOTIDE SEQUENCE [LARGE SCALE GENOMIC DNA]</scope>
    <source>
        <strain evidence="2 3">BAL361</strain>
    </source>
</reference>